<keyword evidence="4" id="KW-1185">Reference proteome</keyword>
<dbReference type="EMBL" id="JAUEPT010000002">
    <property type="protein sequence ID" value="KAK0454318.1"/>
    <property type="molecule type" value="Genomic_DNA"/>
</dbReference>
<proteinExistence type="predicted"/>
<keyword evidence="1" id="KW-0812">Transmembrane</keyword>
<organism evidence="3 4">
    <name type="scientific">Armillaria borealis</name>
    <dbReference type="NCBI Taxonomy" id="47425"/>
    <lineage>
        <taxon>Eukaryota</taxon>
        <taxon>Fungi</taxon>
        <taxon>Dikarya</taxon>
        <taxon>Basidiomycota</taxon>
        <taxon>Agaricomycotina</taxon>
        <taxon>Agaricomycetes</taxon>
        <taxon>Agaricomycetidae</taxon>
        <taxon>Agaricales</taxon>
        <taxon>Marasmiineae</taxon>
        <taxon>Physalacriaceae</taxon>
        <taxon>Armillaria</taxon>
    </lineage>
</organism>
<dbReference type="PANTHER" id="PTHR40465">
    <property type="entry name" value="CHROMOSOME 1, WHOLE GENOME SHOTGUN SEQUENCE"/>
    <property type="match status" value="1"/>
</dbReference>
<comment type="caution">
    <text evidence="3">The sequence shown here is derived from an EMBL/GenBank/DDBJ whole genome shotgun (WGS) entry which is preliminary data.</text>
</comment>
<name>A0AA39K8S1_9AGAR</name>
<evidence type="ECO:0000313" key="3">
    <source>
        <dbReference type="EMBL" id="KAK0454318.1"/>
    </source>
</evidence>
<feature type="transmembrane region" description="Helical" evidence="1">
    <location>
        <begin position="207"/>
        <end position="229"/>
    </location>
</feature>
<feature type="transmembrane region" description="Helical" evidence="1">
    <location>
        <begin position="94"/>
        <end position="112"/>
    </location>
</feature>
<dbReference type="Proteomes" id="UP001175226">
    <property type="component" value="Unassembled WGS sequence"/>
</dbReference>
<feature type="transmembrane region" description="Helical" evidence="1">
    <location>
        <begin position="53"/>
        <end position="74"/>
    </location>
</feature>
<dbReference type="Pfam" id="PF20152">
    <property type="entry name" value="DUF6534"/>
    <property type="match status" value="1"/>
</dbReference>
<protein>
    <recommendedName>
        <fullName evidence="2">DUF6534 domain-containing protein</fullName>
    </recommendedName>
</protein>
<dbReference type="InterPro" id="IPR045339">
    <property type="entry name" value="DUF6534"/>
</dbReference>
<evidence type="ECO:0000259" key="2">
    <source>
        <dbReference type="Pfam" id="PF20152"/>
    </source>
</evidence>
<gene>
    <name evidence="3" type="ORF">EV421DRAFT_1729538</name>
</gene>
<keyword evidence="1" id="KW-1133">Transmembrane helix</keyword>
<dbReference type="AlphaFoldDB" id="A0AA39K8S1"/>
<evidence type="ECO:0000313" key="4">
    <source>
        <dbReference type="Proteomes" id="UP001175226"/>
    </source>
</evidence>
<evidence type="ECO:0000256" key="1">
    <source>
        <dbReference type="SAM" id="Phobius"/>
    </source>
</evidence>
<dbReference type="PANTHER" id="PTHR40465:SF1">
    <property type="entry name" value="DUF6534 DOMAIN-CONTAINING PROTEIN"/>
    <property type="match status" value="1"/>
</dbReference>
<feature type="domain" description="DUF6534" evidence="2">
    <location>
        <begin position="172"/>
        <end position="257"/>
    </location>
</feature>
<feature type="transmembrane region" description="Helical" evidence="1">
    <location>
        <begin position="165"/>
        <end position="187"/>
    </location>
</feature>
<accession>A0AA39K8S1</accession>
<feature type="transmembrane region" description="Helical" evidence="1">
    <location>
        <begin position="124"/>
        <end position="145"/>
    </location>
</feature>
<sequence length="369" mass="40843">MQPVPVPPGYPIVRLSGPVIVAVLLHWGLFGTLSVQLYLYYLAFPKDRQFTKYLVYGLYVIEFAQTVLVSHDAFAGFGYGFGDIEALTDIHNNWLTVPIMSSVAACVGQGFYAYRIFILSKSRVIPILVICVSLISSVAAIVTGVYSFQAGNITKLNNRKTSIAVGIWCGTAALCDIVIAICMTYYLTRCNTGFRQTRILITKLIRLTIETGSVTAVVALLSLILFLALPEKTFYGTPALIMPKLYANTVYMVLNSRIRILGGRDTYTSTTDMIITAGSTMIQDTSSFSPQGSSGMDGRQGQASVVAIPKEVLNGQERRTRTWIYCVTVRVHFLSYYYHTVLIQELVLTFDKQIIDGLGTDTHTPIHYE</sequence>
<reference evidence="3" key="1">
    <citation type="submission" date="2023-06" db="EMBL/GenBank/DDBJ databases">
        <authorList>
            <consortium name="Lawrence Berkeley National Laboratory"/>
            <person name="Ahrendt S."/>
            <person name="Sahu N."/>
            <person name="Indic B."/>
            <person name="Wong-Bajracharya J."/>
            <person name="Merenyi Z."/>
            <person name="Ke H.-M."/>
            <person name="Monk M."/>
            <person name="Kocsube S."/>
            <person name="Drula E."/>
            <person name="Lipzen A."/>
            <person name="Balint B."/>
            <person name="Henrissat B."/>
            <person name="Andreopoulos B."/>
            <person name="Martin F.M."/>
            <person name="Harder C.B."/>
            <person name="Rigling D."/>
            <person name="Ford K.L."/>
            <person name="Foster G.D."/>
            <person name="Pangilinan J."/>
            <person name="Papanicolaou A."/>
            <person name="Barry K."/>
            <person name="LaButti K."/>
            <person name="Viragh M."/>
            <person name="Koriabine M."/>
            <person name="Yan M."/>
            <person name="Riley R."/>
            <person name="Champramary S."/>
            <person name="Plett K.L."/>
            <person name="Tsai I.J."/>
            <person name="Slot J."/>
            <person name="Sipos G."/>
            <person name="Plett J."/>
            <person name="Nagy L.G."/>
            <person name="Grigoriev I.V."/>
        </authorList>
    </citation>
    <scope>NUCLEOTIDE SEQUENCE</scope>
    <source>
        <strain evidence="3">FPL87.14</strain>
    </source>
</reference>
<keyword evidence="1" id="KW-0472">Membrane</keyword>
<feature type="transmembrane region" description="Helical" evidence="1">
    <location>
        <begin position="20"/>
        <end position="41"/>
    </location>
</feature>